<accession>A0A1F5N8I2</accession>
<reference evidence="1 2" key="1">
    <citation type="journal article" date="2016" name="Nat. Commun.">
        <title>Thousands of microbial genomes shed light on interconnected biogeochemical processes in an aquifer system.</title>
        <authorList>
            <person name="Anantharaman K."/>
            <person name="Brown C.T."/>
            <person name="Hug L.A."/>
            <person name="Sharon I."/>
            <person name="Castelle C.J."/>
            <person name="Probst A.J."/>
            <person name="Thomas B.C."/>
            <person name="Singh A."/>
            <person name="Wilkins M.J."/>
            <person name="Karaoz U."/>
            <person name="Brodie E.L."/>
            <person name="Williams K.H."/>
            <person name="Hubbard S.S."/>
            <person name="Banfield J.F."/>
        </authorList>
    </citation>
    <scope>NUCLEOTIDE SEQUENCE [LARGE SCALE GENOMIC DNA]</scope>
</reference>
<organism evidence="1 2">
    <name type="scientific">Candidatus Doudnabacteria bacterium RIFCSPHIGHO2_01_FULL_41_86</name>
    <dbReference type="NCBI Taxonomy" id="1817821"/>
    <lineage>
        <taxon>Bacteria</taxon>
        <taxon>Candidatus Doudnaibacteriota</taxon>
    </lineage>
</organism>
<protein>
    <submittedName>
        <fullName evidence="1">Uncharacterized protein</fullName>
    </submittedName>
</protein>
<dbReference type="STRING" id="1817821.A2717_00240"/>
<dbReference type="EMBL" id="MFEH01000003">
    <property type="protein sequence ID" value="OGE73955.1"/>
    <property type="molecule type" value="Genomic_DNA"/>
</dbReference>
<dbReference type="InterPro" id="IPR035093">
    <property type="entry name" value="RelE/ParE_toxin_dom_sf"/>
</dbReference>
<comment type="caution">
    <text evidence="1">The sequence shown here is derived from an EMBL/GenBank/DDBJ whole genome shotgun (WGS) entry which is preliminary data.</text>
</comment>
<dbReference type="Gene3D" id="3.30.2310.20">
    <property type="entry name" value="RelE-like"/>
    <property type="match status" value="1"/>
</dbReference>
<name>A0A1F5N8I2_9BACT</name>
<proteinExistence type="predicted"/>
<dbReference type="AlphaFoldDB" id="A0A1F5N8I2"/>
<dbReference type="SUPFAM" id="SSF143011">
    <property type="entry name" value="RelE-like"/>
    <property type="match status" value="1"/>
</dbReference>
<gene>
    <name evidence="1" type="ORF">A2717_00240</name>
</gene>
<dbReference type="Proteomes" id="UP000177610">
    <property type="component" value="Unassembled WGS sequence"/>
</dbReference>
<evidence type="ECO:0000313" key="1">
    <source>
        <dbReference type="EMBL" id="OGE73955.1"/>
    </source>
</evidence>
<evidence type="ECO:0000313" key="2">
    <source>
        <dbReference type="Proteomes" id="UP000177610"/>
    </source>
</evidence>
<sequence length="81" mass="9886">MQVIHSARFEKQYATAPAEVQKAFDKQQRLLLTNLRHPSLRAKKFNKTINLWQARVTRSWRFYFTIEDHTYYLHSLREHPK</sequence>